<dbReference type="PANTHER" id="PTHR11895:SF7">
    <property type="entry name" value="GLUTAMYL-TRNA(GLN) AMIDOTRANSFERASE SUBUNIT A, MITOCHONDRIAL"/>
    <property type="match status" value="1"/>
</dbReference>
<dbReference type="PATRIC" id="fig|1389415.4.peg.28"/>
<organism evidence="3 4">
    <name type="scientific">Photorhabdus temperata J3</name>
    <dbReference type="NCBI Taxonomy" id="1389415"/>
    <lineage>
        <taxon>Bacteria</taxon>
        <taxon>Pseudomonadati</taxon>
        <taxon>Pseudomonadota</taxon>
        <taxon>Gammaproteobacteria</taxon>
        <taxon>Enterobacterales</taxon>
        <taxon>Morganellaceae</taxon>
        <taxon>Photorhabdus</taxon>
    </lineage>
</organism>
<dbReference type="RefSeq" id="WP_023043328.1">
    <property type="nucleotide sequence ID" value="NZ_AXDT01000002.1"/>
</dbReference>
<dbReference type="SUPFAM" id="SSF75304">
    <property type="entry name" value="Amidase signature (AS) enzymes"/>
    <property type="match status" value="1"/>
</dbReference>
<name>U7R611_PHOTE</name>
<dbReference type="InterPro" id="IPR023631">
    <property type="entry name" value="Amidase_dom"/>
</dbReference>
<dbReference type="Pfam" id="PF01425">
    <property type="entry name" value="Amidase"/>
    <property type="match status" value="1"/>
</dbReference>
<dbReference type="GO" id="GO:0003824">
    <property type="term" value="F:catalytic activity"/>
    <property type="evidence" value="ECO:0007669"/>
    <property type="project" value="InterPro"/>
</dbReference>
<dbReference type="AlphaFoldDB" id="U7R611"/>
<keyword evidence="4" id="KW-1185">Reference proteome</keyword>
<evidence type="ECO:0000256" key="1">
    <source>
        <dbReference type="ARBA" id="ARBA00009199"/>
    </source>
</evidence>
<dbReference type="EMBL" id="AXDT01000002">
    <property type="protein sequence ID" value="ERT15085.1"/>
    <property type="molecule type" value="Genomic_DNA"/>
</dbReference>
<evidence type="ECO:0000313" key="3">
    <source>
        <dbReference type="EMBL" id="ERT15085.1"/>
    </source>
</evidence>
<evidence type="ECO:0000313" key="4">
    <source>
        <dbReference type="Proteomes" id="UP000017133"/>
    </source>
</evidence>
<protein>
    <recommendedName>
        <fullName evidence="2">Amidase domain-containing protein</fullName>
    </recommendedName>
</protein>
<comment type="caution">
    <text evidence="3">The sequence shown here is derived from an EMBL/GenBank/DDBJ whole genome shotgun (WGS) entry which is preliminary data.</text>
</comment>
<dbReference type="InterPro" id="IPR036928">
    <property type="entry name" value="AS_sf"/>
</dbReference>
<dbReference type="Proteomes" id="UP000017133">
    <property type="component" value="Unassembled WGS sequence"/>
</dbReference>
<reference evidence="3 4" key="1">
    <citation type="submission" date="2013-10" db="EMBL/GenBank/DDBJ databases">
        <title>Whole Genome Shotgun Sequence of Photorhabdus temperata J3.</title>
        <authorList>
            <person name="Park G.-S."/>
            <person name="Hong S.-J."/>
            <person name="Shin J.-H."/>
        </authorList>
    </citation>
    <scope>NUCLEOTIDE SEQUENCE [LARGE SCALE GENOMIC DNA]</scope>
    <source>
        <strain evidence="3 4">J3</strain>
    </source>
</reference>
<dbReference type="PANTHER" id="PTHR11895">
    <property type="entry name" value="TRANSAMIDASE"/>
    <property type="match status" value="1"/>
</dbReference>
<proteinExistence type="inferred from homology"/>
<sequence>MKDELVHFPVMKLGQLISKGEISPVDVVEAYLERIARLDGELHAFVEVYDAESRHSARQAEREITAGRYCGPLHGIPIAVKDFFDVEGTVTSGGTKCFTKRAQTTAPVVRALQDYGMILIGKHRAVELGMGAAGIVETGPTPLNPWKPDLRIAAGGSSNGSAVAVAAGLIPVALATDTGGSVRIPAAWCGVCGFRPSSGQLSLKGVLPLSQTMDTVGIIAKETIDVELIYNHLYPQETLKEISEPVKIALLPLQERMSLCEESALHYQALLNLLPLEEFQILRISLPISLSQCMKLIARLRPLRPGTTMDIYANLGVGLARKL</sequence>
<feature type="domain" description="Amidase" evidence="2">
    <location>
        <begin position="26"/>
        <end position="244"/>
    </location>
</feature>
<gene>
    <name evidence="3" type="ORF">O185_00160</name>
</gene>
<accession>U7R611</accession>
<dbReference type="Gene3D" id="3.90.1300.10">
    <property type="entry name" value="Amidase signature (AS) domain"/>
    <property type="match status" value="1"/>
</dbReference>
<evidence type="ECO:0000259" key="2">
    <source>
        <dbReference type="Pfam" id="PF01425"/>
    </source>
</evidence>
<comment type="similarity">
    <text evidence="1">Belongs to the amidase family.</text>
</comment>
<dbReference type="InterPro" id="IPR000120">
    <property type="entry name" value="Amidase"/>
</dbReference>